<evidence type="ECO:0000256" key="6">
    <source>
        <dbReference type="ARBA" id="ARBA00022692"/>
    </source>
</evidence>
<dbReference type="Gene3D" id="3.30.40.10">
    <property type="entry name" value="Zinc/RING finger domain, C3HC4 (zinc finger)"/>
    <property type="match status" value="1"/>
</dbReference>
<feature type="signal peptide" evidence="16">
    <location>
        <begin position="1"/>
        <end position="22"/>
    </location>
</feature>
<dbReference type="GO" id="GO:0061630">
    <property type="term" value="F:ubiquitin protein ligase activity"/>
    <property type="evidence" value="ECO:0007669"/>
    <property type="project" value="UniProtKB-EC"/>
</dbReference>
<dbReference type="EC" id="2.3.2.27" evidence="4"/>
<dbReference type="SUPFAM" id="SSF57850">
    <property type="entry name" value="RING/U-box"/>
    <property type="match status" value="1"/>
</dbReference>
<reference evidence="18" key="2">
    <citation type="submission" date="2022-03" db="EMBL/GenBank/DDBJ databases">
        <title>Draft title - Genomic analysis of global carrot germplasm unveils the trajectory of domestication and the origin of high carotenoid orange carrot.</title>
        <authorList>
            <person name="Iorizzo M."/>
            <person name="Ellison S."/>
            <person name="Senalik D."/>
            <person name="Macko-Podgorni A."/>
            <person name="Grzebelus D."/>
            <person name="Bostan H."/>
            <person name="Rolling W."/>
            <person name="Curaba J."/>
            <person name="Simon P."/>
        </authorList>
    </citation>
    <scope>NUCLEOTIDE SEQUENCE</scope>
    <source>
        <tissue evidence="18">Leaf</tissue>
    </source>
</reference>
<evidence type="ECO:0000256" key="5">
    <source>
        <dbReference type="ARBA" id="ARBA00022679"/>
    </source>
</evidence>
<sequence length="543" mass="61774">MASLITNLCLFLSLCVVSIVFAAPRKGLSSMISPAPSSTDEKWQPPSILAWNISGIYKGSWGLMDSKKSHSRSQIFNKSSGDFVLELISTPTTVNGLHSVKGMIIFLDLSDNEHEVGSVEVKVEGVYIWPFRKLRVVAYRGEAGEFGHEKDFICNPYHKLGVFTSQMFEESLWDKIWKRKNSPPHAMEKHCRMELAAHVSLVPPSWQSNGVRYHLDGSMESISVDDDGDCLQTMQLNSTSMNTDMYFLKEMNYNLLVIFISFLQVLLLLQQLSHSSSEFAVGRVSILTIGQQTIMDAYLCALHLVAGIAADSLFCAFATAAFMKFVIFFYFERKYIEAIWKVNGLPAMGRRHDLAVPYSLLCGTFMGGILVMYMFQKFLPFILLLVHSFWMPQIVINVVRDRRGDLHPWYIIGMSVTRLVIPLYFFGCPHNFMQTKVDRHWCICLVVFVGLQALILLLQDYLGSGCAIFCKIFGIKYKHRKRSDQDSDDATMCIICLTAIDFFQSPCVFVVTPCGHFYHAECLQRWMHERTDCPICRSELPPF</sequence>
<comment type="subcellular location">
    <subcellularLocation>
        <location evidence="2">Endomembrane system</location>
        <topology evidence="2">Multi-pass membrane protein</topology>
    </subcellularLocation>
</comment>
<dbReference type="GO" id="GO:0012505">
    <property type="term" value="C:endomembrane system"/>
    <property type="evidence" value="ECO:0007669"/>
    <property type="project" value="UniProtKB-SubCell"/>
</dbReference>
<evidence type="ECO:0000313" key="18">
    <source>
        <dbReference type="EMBL" id="WOH04756.1"/>
    </source>
</evidence>
<feature type="transmembrane region" description="Helical" evidence="15">
    <location>
        <begin position="251"/>
        <end position="269"/>
    </location>
</feature>
<feature type="transmembrane region" description="Helical" evidence="15">
    <location>
        <begin position="304"/>
        <end position="331"/>
    </location>
</feature>
<dbReference type="PANTHER" id="PTHR22763:SF162">
    <property type="entry name" value="TRANSMEMBRANE E3 UBIQUITIN-PROTEIN LIGASE 1"/>
    <property type="match status" value="1"/>
</dbReference>
<evidence type="ECO:0000256" key="11">
    <source>
        <dbReference type="ARBA" id="ARBA00022833"/>
    </source>
</evidence>
<feature type="transmembrane region" description="Helical" evidence="15">
    <location>
        <begin position="355"/>
        <end position="375"/>
    </location>
</feature>
<feature type="chain" id="PRO_5042289062" description="RING-type E3 ubiquitin transferase" evidence="16">
    <location>
        <begin position="23"/>
        <end position="543"/>
    </location>
</feature>
<dbReference type="Pfam" id="PF13639">
    <property type="entry name" value="zf-RING_2"/>
    <property type="match status" value="1"/>
</dbReference>
<evidence type="ECO:0000256" key="7">
    <source>
        <dbReference type="ARBA" id="ARBA00022723"/>
    </source>
</evidence>
<comment type="catalytic activity">
    <reaction evidence="1">
        <text>S-ubiquitinyl-[E2 ubiquitin-conjugating enzyme]-L-cysteine + [acceptor protein]-L-lysine = [E2 ubiquitin-conjugating enzyme]-L-cysteine + N(6)-ubiquitinyl-[acceptor protein]-L-lysine.</text>
        <dbReference type="EC" id="2.3.2.27"/>
    </reaction>
</comment>
<feature type="domain" description="RING-type" evidence="17">
    <location>
        <begin position="493"/>
        <end position="537"/>
    </location>
</feature>
<dbReference type="InterPro" id="IPR011016">
    <property type="entry name" value="Znf_RING-CH"/>
</dbReference>
<dbReference type="PANTHER" id="PTHR22763">
    <property type="entry name" value="RING ZINC FINGER PROTEIN"/>
    <property type="match status" value="1"/>
</dbReference>
<dbReference type="InterPro" id="IPR050731">
    <property type="entry name" value="HRD1_E3_ubiq-ligases"/>
</dbReference>
<keyword evidence="19" id="KW-1185">Reference proteome</keyword>
<dbReference type="EMBL" id="CP093348">
    <property type="protein sequence ID" value="WOH04756.1"/>
    <property type="molecule type" value="Genomic_DNA"/>
</dbReference>
<keyword evidence="9 14" id="KW-0863">Zinc-finger</keyword>
<protein>
    <recommendedName>
        <fullName evidence="4">RING-type E3 ubiquitin transferase</fullName>
        <ecNumber evidence="4">2.3.2.27</ecNumber>
    </recommendedName>
</protein>
<dbReference type="SMART" id="SM00184">
    <property type="entry name" value="RING"/>
    <property type="match status" value="1"/>
</dbReference>
<keyword evidence="12 15" id="KW-1133">Transmembrane helix</keyword>
<dbReference type="InterPro" id="IPR013083">
    <property type="entry name" value="Znf_RING/FYVE/PHD"/>
</dbReference>
<evidence type="ECO:0000256" key="2">
    <source>
        <dbReference type="ARBA" id="ARBA00004127"/>
    </source>
</evidence>
<dbReference type="Proteomes" id="UP000077755">
    <property type="component" value="Chromosome 6"/>
</dbReference>
<dbReference type="InterPro" id="IPR021319">
    <property type="entry name" value="DUF2921"/>
</dbReference>
<evidence type="ECO:0000256" key="15">
    <source>
        <dbReference type="SAM" id="Phobius"/>
    </source>
</evidence>
<dbReference type="AlphaFoldDB" id="A0AAF0XEB4"/>
<evidence type="ECO:0000256" key="10">
    <source>
        <dbReference type="ARBA" id="ARBA00022786"/>
    </source>
</evidence>
<evidence type="ECO:0000256" key="12">
    <source>
        <dbReference type="ARBA" id="ARBA00022989"/>
    </source>
</evidence>
<organism evidence="18 19">
    <name type="scientific">Daucus carota subsp. sativus</name>
    <name type="common">Carrot</name>
    <dbReference type="NCBI Taxonomy" id="79200"/>
    <lineage>
        <taxon>Eukaryota</taxon>
        <taxon>Viridiplantae</taxon>
        <taxon>Streptophyta</taxon>
        <taxon>Embryophyta</taxon>
        <taxon>Tracheophyta</taxon>
        <taxon>Spermatophyta</taxon>
        <taxon>Magnoliopsida</taxon>
        <taxon>eudicotyledons</taxon>
        <taxon>Gunneridae</taxon>
        <taxon>Pentapetalae</taxon>
        <taxon>asterids</taxon>
        <taxon>campanulids</taxon>
        <taxon>Apiales</taxon>
        <taxon>Apiaceae</taxon>
        <taxon>Apioideae</taxon>
        <taxon>Scandiceae</taxon>
        <taxon>Daucinae</taxon>
        <taxon>Daucus</taxon>
        <taxon>Daucus sect. Daucus</taxon>
    </lineage>
</organism>
<keyword evidence="6 15" id="KW-0812">Transmembrane</keyword>
<evidence type="ECO:0000256" key="8">
    <source>
        <dbReference type="ARBA" id="ARBA00022729"/>
    </source>
</evidence>
<comment type="pathway">
    <text evidence="3">Protein modification; protein ubiquitination.</text>
</comment>
<evidence type="ECO:0000259" key="17">
    <source>
        <dbReference type="PROSITE" id="PS50089"/>
    </source>
</evidence>
<keyword evidence="11" id="KW-0862">Zinc</keyword>
<feature type="transmembrane region" description="Helical" evidence="15">
    <location>
        <begin position="445"/>
        <end position="473"/>
    </location>
</feature>
<dbReference type="GO" id="GO:0043161">
    <property type="term" value="P:proteasome-mediated ubiquitin-dependent protein catabolic process"/>
    <property type="evidence" value="ECO:0007669"/>
    <property type="project" value="TreeGrafter"/>
</dbReference>
<dbReference type="SMART" id="SM00744">
    <property type="entry name" value="RINGv"/>
    <property type="match status" value="1"/>
</dbReference>
<evidence type="ECO:0000313" key="19">
    <source>
        <dbReference type="Proteomes" id="UP000077755"/>
    </source>
</evidence>
<evidence type="ECO:0000256" key="4">
    <source>
        <dbReference type="ARBA" id="ARBA00012483"/>
    </source>
</evidence>
<keyword evidence="8 16" id="KW-0732">Signal</keyword>
<dbReference type="PROSITE" id="PS50089">
    <property type="entry name" value="ZF_RING_2"/>
    <property type="match status" value="1"/>
</dbReference>
<dbReference type="Pfam" id="PF11145">
    <property type="entry name" value="DUF2921"/>
    <property type="match status" value="1"/>
</dbReference>
<keyword evidence="10" id="KW-0833">Ubl conjugation pathway</keyword>
<accession>A0AAF0XEB4</accession>
<name>A0AAF0XEB4_DAUCS</name>
<dbReference type="GO" id="GO:0008270">
    <property type="term" value="F:zinc ion binding"/>
    <property type="evidence" value="ECO:0007669"/>
    <property type="project" value="UniProtKB-KW"/>
</dbReference>
<evidence type="ECO:0000256" key="3">
    <source>
        <dbReference type="ARBA" id="ARBA00004906"/>
    </source>
</evidence>
<evidence type="ECO:0000256" key="1">
    <source>
        <dbReference type="ARBA" id="ARBA00000900"/>
    </source>
</evidence>
<gene>
    <name evidence="18" type="ORF">DCAR_0624168</name>
</gene>
<keyword evidence="13 15" id="KW-0472">Membrane</keyword>
<proteinExistence type="predicted"/>
<reference evidence="18" key="1">
    <citation type="journal article" date="2016" name="Nat. Genet.">
        <title>A high-quality carrot genome assembly provides new insights into carotenoid accumulation and asterid genome evolution.</title>
        <authorList>
            <person name="Iorizzo M."/>
            <person name="Ellison S."/>
            <person name="Senalik D."/>
            <person name="Zeng P."/>
            <person name="Satapoomin P."/>
            <person name="Huang J."/>
            <person name="Bowman M."/>
            <person name="Iovene M."/>
            <person name="Sanseverino W."/>
            <person name="Cavagnaro P."/>
            <person name="Yildiz M."/>
            <person name="Macko-Podgorni A."/>
            <person name="Moranska E."/>
            <person name="Grzebelus E."/>
            <person name="Grzebelus D."/>
            <person name="Ashrafi H."/>
            <person name="Zheng Z."/>
            <person name="Cheng S."/>
            <person name="Spooner D."/>
            <person name="Van Deynze A."/>
            <person name="Simon P."/>
        </authorList>
    </citation>
    <scope>NUCLEOTIDE SEQUENCE</scope>
    <source>
        <tissue evidence="18">Leaf</tissue>
    </source>
</reference>
<dbReference type="InterPro" id="IPR001841">
    <property type="entry name" value="Znf_RING"/>
</dbReference>
<evidence type="ECO:0000256" key="14">
    <source>
        <dbReference type="PROSITE-ProRule" id="PRU00175"/>
    </source>
</evidence>
<evidence type="ECO:0000256" key="13">
    <source>
        <dbReference type="ARBA" id="ARBA00023136"/>
    </source>
</evidence>
<feature type="transmembrane region" description="Helical" evidence="15">
    <location>
        <begin position="406"/>
        <end position="425"/>
    </location>
</feature>
<evidence type="ECO:0000256" key="9">
    <source>
        <dbReference type="ARBA" id="ARBA00022771"/>
    </source>
</evidence>
<keyword evidence="5" id="KW-0808">Transferase</keyword>
<evidence type="ECO:0000256" key="16">
    <source>
        <dbReference type="SAM" id="SignalP"/>
    </source>
</evidence>
<keyword evidence="7" id="KW-0479">Metal-binding</keyword>